<keyword evidence="2" id="KW-1185">Reference proteome</keyword>
<name>A0ABQ9E9M0_TEGGR</name>
<reference evidence="1 2" key="1">
    <citation type="submission" date="2022-12" db="EMBL/GenBank/DDBJ databases">
        <title>Chromosome-level genome of Tegillarca granosa.</title>
        <authorList>
            <person name="Kim J."/>
        </authorList>
    </citation>
    <scope>NUCLEOTIDE SEQUENCE [LARGE SCALE GENOMIC DNA]</scope>
    <source>
        <strain evidence="1">Teg-2019</strain>
        <tissue evidence="1">Adductor muscle</tissue>
    </source>
</reference>
<organism evidence="1 2">
    <name type="scientific">Tegillarca granosa</name>
    <name type="common">Malaysian cockle</name>
    <name type="synonym">Anadara granosa</name>
    <dbReference type="NCBI Taxonomy" id="220873"/>
    <lineage>
        <taxon>Eukaryota</taxon>
        <taxon>Metazoa</taxon>
        <taxon>Spiralia</taxon>
        <taxon>Lophotrochozoa</taxon>
        <taxon>Mollusca</taxon>
        <taxon>Bivalvia</taxon>
        <taxon>Autobranchia</taxon>
        <taxon>Pteriomorphia</taxon>
        <taxon>Arcoida</taxon>
        <taxon>Arcoidea</taxon>
        <taxon>Arcidae</taxon>
        <taxon>Tegillarca</taxon>
    </lineage>
</organism>
<comment type="caution">
    <text evidence="1">The sequence shown here is derived from an EMBL/GenBank/DDBJ whole genome shotgun (WGS) entry which is preliminary data.</text>
</comment>
<gene>
    <name evidence="1" type="ORF">KUTeg_021756</name>
</gene>
<dbReference type="Proteomes" id="UP001217089">
    <property type="component" value="Unassembled WGS sequence"/>
</dbReference>
<sequence length="75" mass="8684">MNVSFLHEEVVRSCHILLSQSTSSLATSYLYDYVKDHFSLTTINERVLNFNNIAQCAISISYISTGEEHYYIRFV</sequence>
<protein>
    <submittedName>
        <fullName evidence="1">Uncharacterized protein</fullName>
    </submittedName>
</protein>
<dbReference type="EMBL" id="JARBDR010000919">
    <property type="protein sequence ID" value="KAJ8300237.1"/>
    <property type="molecule type" value="Genomic_DNA"/>
</dbReference>
<evidence type="ECO:0000313" key="1">
    <source>
        <dbReference type="EMBL" id="KAJ8300237.1"/>
    </source>
</evidence>
<proteinExistence type="predicted"/>
<accession>A0ABQ9E9M0</accession>
<evidence type="ECO:0000313" key="2">
    <source>
        <dbReference type="Proteomes" id="UP001217089"/>
    </source>
</evidence>